<dbReference type="SUPFAM" id="SSF47384">
    <property type="entry name" value="Homodimeric domain of signal transducing histidine kinase"/>
    <property type="match status" value="1"/>
</dbReference>
<evidence type="ECO:0000256" key="9">
    <source>
        <dbReference type="ARBA" id="ARBA00023136"/>
    </source>
</evidence>
<dbReference type="InterPro" id="IPR003661">
    <property type="entry name" value="HisK_dim/P_dom"/>
</dbReference>
<keyword evidence="4" id="KW-0597">Phosphoprotein</keyword>
<dbReference type="InterPro" id="IPR036890">
    <property type="entry name" value="HATPase_C_sf"/>
</dbReference>
<dbReference type="EC" id="2.7.13.3" evidence="3"/>
<dbReference type="InterPro" id="IPR005467">
    <property type="entry name" value="His_kinase_dom"/>
</dbReference>
<dbReference type="Gene3D" id="3.30.450.350">
    <property type="entry name" value="CHASE domain"/>
    <property type="match status" value="1"/>
</dbReference>
<dbReference type="InterPro" id="IPR006189">
    <property type="entry name" value="CHASE_dom"/>
</dbReference>
<keyword evidence="5" id="KW-0808">Transferase</keyword>
<evidence type="ECO:0000256" key="7">
    <source>
        <dbReference type="ARBA" id="ARBA00022777"/>
    </source>
</evidence>
<comment type="catalytic activity">
    <reaction evidence="1">
        <text>ATP + protein L-histidine = ADP + protein N-phospho-L-histidine.</text>
        <dbReference type="EC" id="2.7.13.3"/>
    </reaction>
</comment>
<evidence type="ECO:0000256" key="5">
    <source>
        <dbReference type="ARBA" id="ARBA00022679"/>
    </source>
</evidence>
<dbReference type="InterPro" id="IPR050351">
    <property type="entry name" value="BphY/WalK/GraS-like"/>
</dbReference>
<gene>
    <name evidence="13" type="ORF">JQV55_15955</name>
</gene>
<dbReference type="Pfam" id="PF02518">
    <property type="entry name" value="HATPase_c"/>
    <property type="match status" value="1"/>
</dbReference>
<dbReference type="GO" id="GO:0030295">
    <property type="term" value="F:protein kinase activator activity"/>
    <property type="evidence" value="ECO:0007669"/>
    <property type="project" value="TreeGrafter"/>
</dbReference>
<keyword evidence="8 10" id="KW-1133">Transmembrane helix</keyword>
<dbReference type="GO" id="GO:0016020">
    <property type="term" value="C:membrane"/>
    <property type="evidence" value="ECO:0007669"/>
    <property type="project" value="UniProtKB-SubCell"/>
</dbReference>
<evidence type="ECO:0000256" key="2">
    <source>
        <dbReference type="ARBA" id="ARBA00004370"/>
    </source>
</evidence>
<organism evidence="13 14">
    <name type="scientific">Sulfitobacter geojensis</name>
    <dbReference type="NCBI Taxonomy" id="1342299"/>
    <lineage>
        <taxon>Bacteria</taxon>
        <taxon>Pseudomonadati</taxon>
        <taxon>Pseudomonadota</taxon>
        <taxon>Alphaproteobacteria</taxon>
        <taxon>Rhodobacterales</taxon>
        <taxon>Roseobacteraceae</taxon>
        <taxon>Sulfitobacter</taxon>
    </lineage>
</organism>
<name>A0AAE3B7Y5_9RHOB</name>
<feature type="transmembrane region" description="Helical" evidence="10">
    <location>
        <begin position="295"/>
        <end position="315"/>
    </location>
</feature>
<dbReference type="SMART" id="SM00388">
    <property type="entry name" value="HisKA"/>
    <property type="match status" value="1"/>
</dbReference>
<proteinExistence type="predicted"/>
<evidence type="ECO:0000256" key="8">
    <source>
        <dbReference type="ARBA" id="ARBA00022989"/>
    </source>
</evidence>
<evidence type="ECO:0000256" key="10">
    <source>
        <dbReference type="SAM" id="Phobius"/>
    </source>
</evidence>
<dbReference type="InterPro" id="IPR003594">
    <property type="entry name" value="HATPase_dom"/>
</dbReference>
<evidence type="ECO:0000313" key="13">
    <source>
        <dbReference type="EMBL" id="MBM1715065.1"/>
    </source>
</evidence>
<comment type="caution">
    <text evidence="13">The sequence shown here is derived from an EMBL/GenBank/DDBJ whole genome shotgun (WGS) entry which is preliminary data.</text>
</comment>
<dbReference type="PANTHER" id="PTHR42878">
    <property type="entry name" value="TWO-COMPONENT HISTIDINE KINASE"/>
    <property type="match status" value="1"/>
</dbReference>
<dbReference type="InterPro" id="IPR036097">
    <property type="entry name" value="HisK_dim/P_sf"/>
</dbReference>
<comment type="subcellular location">
    <subcellularLocation>
        <location evidence="2">Membrane</location>
    </subcellularLocation>
</comment>
<dbReference type="Pfam" id="PF03924">
    <property type="entry name" value="CHASE"/>
    <property type="match status" value="1"/>
</dbReference>
<evidence type="ECO:0000256" key="3">
    <source>
        <dbReference type="ARBA" id="ARBA00012438"/>
    </source>
</evidence>
<dbReference type="InterPro" id="IPR004358">
    <property type="entry name" value="Sig_transdc_His_kin-like_C"/>
</dbReference>
<keyword evidence="14" id="KW-1185">Reference proteome</keyword>
<feature type="domain" description="Histidine kinase" evidence="11">
    <location>
        <begin position="359"/>
        <end position="575"/>
    </location>
</feature>
<dbReference type="Gene3D" id="3.30.565.10">
    <property type="entry name" value="Histidine kinase-like ATPase, C-terminal domain"/>
    <property type="match status" value="1"/>
</dbReference>
<dbReference type="PROSITE" id="PS50839">
    <property type="entry name" value="CHASE"/>
    <property type="match status" value="1"/>
</dbReference>
<evidence type="ECO:0000256" key="6">
    <source>
        <dbReference type="ARBA" id="ARBA00022692"/>
    </source>
</evidence>
<keyword evidence="9 10" id="KW-0472">Membrane</keyword>
<dbReference type="CDD" id="cd00082">
    <property type="entry name" value="HisKA"/>
    <property type="match status" value="1"/>
</dbReference>
<dbReference type="PANTHER" id="PTHR42878:SF15">
    <property type="entry name" value="BACTERIOPHYTOCHROME"/>
    <property type="match status" value="1"/>
</dbReference>
<evidence type="ECO:0000256" key="4">
    <source>
        <dbReference type="ARBA" id="ARBA00022553"/>
    </source>
</evidence>
<sequence length="587" mass="65231">MSGPAEGRIKGIHVIVVCLSLFLTLFAWQFSRQQIETRVGQRFEDSRDSAIRLIVDRMAKYEDALWAGVAAIESHGGDISYPDWHAFAQSLDIHEKYPGINGIGVIHFHSAETLSAYLREQRGVRPTFRIFPEHDQSIYMPITFIEPESTNAAAIGLDVAHETNRRMAALASRDTGTAQITGPITLVQDESSTPGFLFYTPFGADDAVEGAVYAPFVVHKLMEGLLATELRNVRFSIHDAGTVIYNEHTAEDELYDADPMYSDRVKVDLYGRTWTVDLRTNLAFREQNTYAQSTYILLAGLVIEALIISLLFLMAKANKRAISFADHVTRSLKKKTVELDAMNKELCTKNEALEEFAYIASHDLKTPIRGINGLTEMIEEDLEDYFASSDANPEVKQNLALIHARITRMNQLTKGIMDYAKIEVSAGVNEPLDLEKTLADLEFDLGLEKEQLQLKGDITSIDVDTVNLRRVLENLIGNAVKYHDGAQPLRVAVSAKRMGDRCMISVADNGPGIHPKFHTRIFKVFQTLRSADMPESTGIGLAIVKKSIERHGGNITLESELGHGATFSFDWPADGTQASDLPLKEAA</sequence>
<dbReference type="SUPFAM" id="SSF55874">
    <property type="entry name" value="ATPase domain of HSP90 chaperone/DNA topoisomerase II/histidine kinase"/>
    <property type="match status" value="1"/>
</dbReference>
<protein>
    <recommendedName>
        <fullName evidence="3">histidine kinase</fullName>
        <ecNumber evidence="3">2.7.13.3</ecNumber>
    </recommendedName>
</protein>
<feature type="transmembrane region" description="Helical" evidence="10">
    <location>
        <begin position="12"/>
        <end position="30"/>
    </location>
</feature>
<dbReference type="EMBL" id="JAFBRM010000004">
    <property type="protein sequence ID" value="MBM1715065.1"/>
    <property type="molecule type" value="Genomic_DNA"/>
</dbReference>
<evidence type="ECO:0000313" key="14">
    <source>
        <dbReference type="Proteomes" id="UP000732193"/>
    </source>
</evidence>
<reference evidence="13 14" key="1">
    <citation type="submission" date="2021-01" db="EMBL/GenBank/DDBJ databases">
        <title>Diatom-associated Roseobacters Show Island Model of Population Structure.</title>
        <authorList>
            <person name="Qu L."/>
            <person name="Feng X."/>
            <person name="Chen Y."/>
            <person name="Li L."/>
            <person name="Wang X."/>
            <person name="Hu Z."/>
            <person name="Wang H."/>
            <person name="Luo H."/>
        </authorList>
    </citation>
    <scope>NUCLEOTIDE SEQUENCE [LARGE SCALE GENOMIC DNA]</scope>
    <source>
        <strain evidence="13 14">TR60-84</strain>
    </source>
</reference>
<dbReference type="PROSITE" id="PS50109">
    <property type="entry name" value="HIS_KIN"/>
    <property type="match status" value="1"/>
</dbReference>
<dbReference type="SMART" id="SM01079">
    <property type="entry name" value="CHASE"/>
    <property type="match status" value="1"/>
</dbReference>
<dbReference type="PRINTS" id="PR00344">
    <property type="entry name" value="BCTRLSENSOR"/>
</dbReference>
<accession>A0AAE3B7Y5</accession>
<evidence type="ECO:0000259" key="11">
    <source>
        <dbReference type="PROSITE" id="PS50109"/>
    </source>
</evidence>
<dbReference type="Proteomes" id="UP000732193">
    <property type="component" value="Unassembled WGS sequence"/>
</dbReference>
<dbReference type="SMART" id="SM00387">
    <property type="entry name" value="HATPase_c"/>
    <property type="match status" value="1"/>
</dbReference>
<dbReference type="Pfam" id="PF00512">
    <property type="entry name" value="HisKA"/>
    <property type="match status" value="1"/>
</dbReference>
<dbReference type="GO" id="GO:0000156">
    <property type="term" value="F:phosphorelay response regulator activity"/>
    <property type="evidence" value="ECO:0007669"/>
    <property type="project" value="TreeGrafter"/>
</dbReference>
<keyword evidence="6 10" id="KW-0812">Transmembrane</keyword>
<dbReference type="AlphaFoldDB" id="A0AAE3B7Y5"/>
<keyword evidence="7" id="KW-0418">Kinase</keyword>
<evidence type="ECO:0000259" key="12">
    <source>
        <dbReference type="PROSITE" id="PS50839"/>
    </source>
</evidence>
<dbReference type="GO" id="GO:0000155">
    <property type="term" value="F:phosphorelay sensor kinase activity"/>
    <property type="evidence" value="ECO:0007669"/>
    <property type="project" value="InterPro"/>
</dbReference>
<dbReference type="GO" id="GO:0007234">
    <property type="term" value="P:osmosensory signaling via phosphorelay pathway"/>
    <property type="evidence" value="ECO:0007669"/>
    <property type="project" value="TreeGrafter"/>
</dbReference>
<dbReference type="InterPro" id="IPR042240">
    <property type="entry name" value="CHASE_sf"/>
</dbReference>
<dbReference type="Gene3D" id="1.10.287.130">
    <property type="match status" value="1"/>
</dbReference>
<feature type="domain" description="CHASE" evidence="12">
    <location>
        <begin position="130"/>
        <end position="277"/>
    </location>
</feature>
<evidence type="ECO:0000256" key="1">
    <source>
        <dbReference type="ARBA" id="ARBA00000085"/>
    </source>
</evidence>